<dbReference type="PANTHER" id="PTHR35204:SF1">
    <property type="entry name" value="ENTEROTOXIN"/>
    <property type="match status" value="1"/>
</dbReference>
<dbReference type="Proteomes" id="UP000078576">
    <property type="component" value="Unassembled WGS sequence"/>
</dbReference>
<evidence type="ECO:0000313" key="2">
    <source>
        <dbReference type="EMBL" id="KUI54638.1"/>
    </source>
</evidence>
<dbReference type="PANTHER" id="PTHR35204">
    <property type="entry name" value="YALI0A21131P"/>
    <property type="match status" value="1"/>
</dbReference>
<dbReference type="InterPro" id="IPR038921">
    <property type="entry name" value="YOR389W-like"/>
</dbReference>
<keyword evidence="3" id="KW-1185">Reference proteome</keyword>
<dbReference type="STRING" id="694573.A0A194USK8"/>
<evidence type="ECO:0000256" key="1">
    <source>
        <dbReference type="SAM" id="MobiDB-lite"/>
    </source>
</evidence>
<organism evidence="2 3">
    <name type="scientific">Cytospora mali</name>
    <name type="common">Apple Valsa canker fungus</name>
    <name type="synonym">Valsa mali</name>
    <dbReference type="NCBI Taxonomy" id="578113"/>
    <lineage>
        <taxon>Eukaryota</taxon>
        <taxon>Fungi</taxon>
        <taxon>Dikarya</taxon>
        <taxon>Ascomycota</taxon>
        <taxon>Pezizomycotina</taxon>
        <taxon>Sordariomycetes</taxon>
        <taxon>Sordariomycetidae</taxon>
        <taxon>Diaporthales</taxon>
        <taxon>Cytosporaceae</taxon>
        <taxon>Cytospora</taxon>
    </lineage>
</organism>
<protein>
    <submittedName>
        <fullName evidence="2">Uncharacterized protein</fullName>
    </submittedName>
</protein>
<proteinExistence type="predicted"/>
<accession>A0A194USK8</accession>
<feature type="region of interest" description="Disordered" evidence="1">
    <location>
        <begin position="162"/>
        <end position="196"/>
    </location>
</feature>
<dbReference type="OrthoDB" id="10261782at2759"/>
<feature type="compositionally biased region" description="Gly residues" evidence="1">
    <location>
        <begin position="540"/>
        <end position="581"/>
    </location>
</feature>
<reference evidence="3" key="1">
    <citation type="submission" date="2014-12" db="EMBL/GenBank/DDBJ databases">
        <title>Genome Sequence of Valsa Canker Pathogens Uncovers a Specific Adaption of Colonization on Woody Bark.</title>
        <authorList>
            <person name="Yin Z."/>
            <person name="Liu H."/>
            <person name="Gao X."/>
            <person name="Li Z."/>
            <person name="Song N."/>
            <person name="Ke X."/>
            <person name="Dai Q."/>
            <person name="Wu Y."/>
            <person name="Sun Y."/>
            <person name="Xu J.-R."/>
            <person name="Kang Z.K."/>
            <person name="Wang L."/>
            <person name="Huang L."/>
        </authorList>
    </citation>
    <scope>NUCLEOTIDE SEQUENCE [LARGE SCALE GENOMIC DNA]</scope>
    <source>
        <strain evidence="3">SXYL134</strain>
    </source>
</reference>
<dbReference type="EMBL" id="KN714675">
    <property type="protein sequence ID" value="KUI54638.1"/>
    <property type="molecule type" value="Genomic_DNA"/>
</dbReference>
<sequence length="790" mass="86473">MSYGIMGSSRNSFLLTYHATRPIRALYFDGESAALMGLGQMDTQMLQLFGNTSGPPGEGFMGLGQEYLRAHGLCNWFEEAGLGGRGWGLEGVVRMNAGFEMIWCDFSSPSLRLVSRLNVTAPLLPKKEDEDEDKAATATSAAMAAAIDPLALRARGLNNIDQQPPSYYPLPPQPTKTERNSEPSHPAPPPNWRRDVGREPFLKAQGWGWFDSATWHYGSTRNGPGQGEVRAKVLGCGILSYYSPQFANQSRNRGLYDQERLNLTADGLWLGPGGKGEGGEGNWTRAVKQLARRRRFHHLGDVVPAEAMLMRRNTERAFRALLEPGNNNCSGADWVLMTSEIVQRTTGQLAMMDTRLASLPSDVTNETAVYDWLFDLRGQSHLFMVGYLEYPTSTINSDTWSIKSALYDETYSRCRYRYTRLLVPEEHPHAALSPEEEDIRLAVEEVYGTICSMLLTMGFGIEQAWVNFTAGSSSGSPKASPHNATALARQAGAWREKITELTAWLGWESEYYGCKEMCAWDERCYIPMWPLLARGGMGGGPGGGGPPGGRPGHGYGGPGKGRGPPGDGPGGGNGPGPGGGHRAADADEDMPPPHDHDGPGPGHPGFKMPPRGPWWMGDDTDLFEPKCVNINYIMGQRPFVYLRQHFHRYERPHGLDRIAVVLLQQLGSLGLRQIELVDLFGTEKMPTQCNISRINLNLLNILLLLGLGRAEQVHGLVQALLVDRRRSDVVISGIELRQRRGGLAVLGGLGLVLVLDLVLDVAGRGALDDTWDVEWGVGEGLIVGSKLDKG</sequence>
<name>A0A194USK8_CYTMA</name>
<feature type="region of interest" description="Disordered" evidence="1">
    <location>
        <begin position="540"/>
        <end position="610"/>
    </location>
</feature>
<dbReference type="AlphaFoldDB" id="A0A194USK8"/>
<evidence type="ECO:0000313" key="3">
    <source>
        <dbReference type="Proteomes" id="UP000078576"/>
    </source>
</evidence>
<gene>
    <name evidence="2" type="ORF">VP1G_10692</name>
</gene>